<evidence type="ECO:0000313" key="2">
    <source>
        <dbReference type="EMBL" id="TWR28611.1"/>
    </source>
</evidence>
<dbReference type="Proteomes" id="UP000318010">
    <property type="component" value="Unassembled WGS sequence"/>
</dbReference>
<keyword evidence="1" id="KW-0812">Transmembrane</keyword>
<evidence type="ECO:0000256" key="1">
    <source>
        <dbReference type="SAM" id="Phobius"/>
    </source>
</evidence>
<gene>
    <name evidence="2" type="ORF">FPZ42_05210</name>
</gene>
<protein>
    <submittedName>
        <fullName evidence="2">SRPBCC family protein</fullName>
    </submittedName>
</protein>
<evidence type="ECO:0000313" key="3">
    <source>
        <dbReference type="Proteomes" id="UP000318010"/>
    </source>
</evidence>
<name>A0A563UB61_9SPHI</name>
<reference evidence="2 3" key="1">
    <citation type="submission" date="2019-07" db="EMBL/GenBank/DDBJ databases">
        <authorList>
            <person name="Kim J."/>
        </authorList>
    </citation>
    <scope>NUCLEOTIDE SEQUENCE [LARGE SCALE GENOMIC DNA]</scope>
    <source>
        <strain evidence="2 3">MJ1a</strain>
    </source>
</reference>
<dbReference type="OrthoDB" id="9807923at2"/>
<dbReference type="EMBL" id="VOEI01000001">
    <property type="protein sequence ID" value="TWR28611.1"/>
    <property type="molecule type" value="Genomic_DNA"/>
</dbReference>
<dbReference type="InterPro" id="IPR023393">
    <property type="entry name" value="START-like_dom_sf"/>
</dbReference>
<keyword evidence="1" id="KW-1133">Transmembrane helix</keyword>
<dbReference type="SUPFAM" id="SSF55961">
    <property type="entry name" value="Bet v1-like"/>
    <property type="match status" value="1"/>
</dbReference>
<accession>A0A563UB61</accession>
<sequence length="179" mass="20008">MDTLLTIVGIIAGIIAVVVLLALIAPKGYTVVRSIVINKPRQLVYNYVKFLGNQQYYNKWVMMDPNKRTSATGTDGTVGYNSTWDSDVKQVGKGNQTIEGLVDGERIDIRIVFERPMPGVADIYIATQSVTEDSTAVKWSMQSKMPFPMNAMLLVINMYKLLGKDLDESLSNLKRELEK</sequence>
<dbReference type="AlphaFoldDB" id="A0A563UB61"/>
<dbReference type="Gene3D" id="3.30.530.20">
    <property type="match status" value="1"/>
</dbReference>
<keyword evidence="1" id="KW-0472">Membrane</keyword>
<keyword evidence="3" id="KW-1185">Reference proteome</keyword>
<dbReference type="CDD" id="cd07818">
    <property type="entry name" value="SRPBCC_1"/>
    <property type="match status" value="1"/>
</dbReference>
<organism evidence="2 3">
    <name type="scientific">Mucilaginibacter achroorhodeus</name>
    <dbReference type="NCBI Taxonomy" id="2599294"/>
    <lineage>
        <taxon>Bacteria</taxon>
        <taxon>Pseudomonadati</taxon>
        <taxon>Bacteroidota</taxon>
        <taxon>Sphingobacteriia</taxon>
        <taxon>Sphingobacteriales</taxon>
        <taxon>Sphingobacteriaceae</taxon>
        <taxon>Mucilaginibacter</taxon>
    </lineage>
</organism>
<comment type="caution">
    <text evidence="2">The sequence shown here is derived from an EMBL/GenBank/DDBJ whole genome shotgun (WGS) entry which is preliminary data.</text>
</comment>
<feature type="transmembrane region" description="Helical" evidence="1">
    <location>
        <begin position="6"/>
        <end position="25"/>
    </location>
</feature>
<proteinExistence type="predicted"/>
<dbReference type="RefSeq" id="WP_146269403.1">
    <property type="nucleotide sequence ID" value="NZ_VOEI01000001.1"/>
</dbReference>